<name>A0A3M0J9L1_HIRRU</name>
<accession>A0A3M0J9L1</accession>
<dbReference type="EMBL" id="QRBI01000154">
    <property type="protein sequence ID" value="RMB97867.1"/>
    <property type="molecule type" value="Genomic_DNA"/>
</dbReference>
<protein>
    <submittedName>
        <fullName evidence="1">Uncharacterized protein</fullName>
    </submittedName>
</protein>
<dbReference type="Proteomes" id="UP000269221">
    <property type="component" value="Unassembled WGS sequence"/>
</dbReference>
<reference evidence="1 2" key="1">
    <citation type="submission" date="2018-07" db="EMBL/GenBank/DDBJ databases">
        <title>A high quality draft genome assembly of the barn swallow (H. rustica rustica).</title>
        <authorList>
            <person name="Formenti G."/>
            <person name="Chiara M."/>
            <person name="Poveda L."/>
            <person name="Francoijs K.-J."/>
            <person name="Bonisoli-Alquati A."/>
            <person name="Canova L."/>
            <person name="Gianfranceschi L."/>
            <person name="Horner D.S."/>
            <person name="Saino N."/>
        </authorList>
    </citation>
    <scope>NUCLEOTIDE SEQUENCE [LARGE SCALE GENOMIC DNA]</scope>
    <source>
        <strain evidence="1">Chelidonia</strain>
        <tissue evidence="1">Blood</tissue>
    </source>
</reference>
<proteinExistence type="predicted"/>
<dbReference type="AlphaFoldDB" id="A0A3M0J9L1"/>
<dbReference type="OrthoDB" id="276744at2759"/>
<sequence length="231" mass="25514">MYKERLREIGLLSMEKRRLWGGLIVAFWYLKGFWERDGKGLFVGGCSDRKRRNGFTLKDKDAKQTMRQKTTVPSALTFNTITGMIHIQDPSSGITSQAPVLNTSGDCSNTKERIGSDLSDTVLSTYRNNFGNDISQFASLTAPSVFLQTGLTERGVLSTECQLVSETDKKMSIAELFAFSYEKIKQILRLPTLPPPPTSPASQQDVSGIRSGLDIAISPVIQCMGVSGKDY</sequence>
<comment type="caution">
    <text evidence="1">The sequence shown here is derived from an EMBL/GenBank/DDBJ whole genome shotgun (WGS) entry which is preliminary data.</text>
</comment>
<evidence type="ECO:0000313" key="1">
    <source>
        <dbReference type="EMBL" id="RMB97867.1"/>
    </source>
</evidence>
<gene>
    <name evidence="1" type="ORF">DUI87_25345</name>
</gene>
<keyword evidence="2" id="KW-1185">Reference proteome</keyword>
<organism evidence="1 2">
    <name type="scientific">Hirundo rustica rustica</name>
    <dbReference type="NCBI Taxonomy" id="333673"/>
    <lineage>
        <taxon>Eukaryota</taxon>
        <taxon>Metazoa</taxon>
        <taxon>Chordata</taxon>
        <taxon>Craniata</taxon>
        <taxon>Vertebrata</taxon>
        <taxon>Euteleostomi</taxon>
        <taxon>Archelosauria</taxon>
        <taxon>Archosauria</taxon>
        <taxon>Dinosauria</taxon>
        <taxon>Saurischia</taxon>
        <taxon>Theropoda</taxon>
        <taxon>Coelurosauria</taxon>
        <taxon>Aves</taxon>
        <taxon>Neognathae</taxon>
        <taxon>Neoaves</taxon>
        <taxon>Telluraves</taxon>
        <taxon>Australaves</taxon>
        <taxon>Passeriformes</taxon>
        <taxon>Sylvioidea</taxon>
        <taxon>Hirundinidae</taxon>
        <taxon>Hirundo</taxon>
    </lineage>
</organism>
<evidence type="ECO:0000313" key="2">
    <source>
        <dbReference type="Proteomes" id="UP000269221"/>
    </source>
</evidence>